<feature type="domain" description="DUF559" evidence="1">
    <location>
        <begin position="6"/>
        <end position="111"/>
    </location>
</feature>
<dbReference type="Gene3D" id="3.40.960.10">
    <property type="entry name" value="VSR Endonuclease"/>
    <property type="match status" value="1"/>
</dbReference>
<dbReference type="InterPro" id="IPR011335">
    <property type="entry name" value="Restrct_endonuc-II-like"/>
</dbReference>
<dbReference type="Pfam" id="PF04480">
    <property type="entry name" value="DUF559"/>
    <property type="match status" value="1"/>
</dbReference>
<dbReference type="EMBL" id="JALKHS010000021">
    <property type="protein sequence ID" value="MCK0533509.1"/>
    <property type="molecule type" value="Genomic_DNA"/>
</dbReference>
<sequence>MRHRKSLKFAKQLRRDLTPAETRLWYHLRAKRFSGAKFRRQTVIGPFIADFTCRAAMLVIEIDGDTHGATAEYDAERTAYLEQQGWQVLRFTNTDVMRNLEAVLSSIAQRLPLSLTSMRVTCLSSTPKGERGYATP</sequence>
<evidence type="ECO:0000313" key="3">
    <source>
        <dbReference type="Proteomes" id="UP001203512"/>
    </source>
</evidence>
<dbReference type="InterPro" id="IPR007569">
    <property type="entry name" value="DUF559"/>
</dbReference>
<dbReference type="PANTHER" id="PTHR38590:SF1">
    <property type="entry name" value="BLL0828 PROTEIN"/>
    <property type="match status" value="1"/>
</dbReference>
<organism evidence="2 3">
    <name type="scientific">Sphingobium agri</name>
    <dbReference type="NCBI Taxonomy" id="2933566"/>
    <lineage>
        <taxon>Bacteria</taxon>
        <taxon>Pseudomonadati</taxon>
        <taxon>Pseudomonadota</taxon>
        <taxon>Alphaproteobacteria</taxon>
        <taxon>Sphingomonadales</taxon>
        <taxon>Sphingomonadaceae</taxon>
        <taxon>Sphingobium</taxon>
    </lineage>
</organism>
<protein>
    <submittedName>
        <fullName evidence="2">DUF559 domain-containing protein</fullName>
    </submittedName>
</protein>
<comment type="caution">
    <text evidence="2">The sequence shown here is derived from an EMBL/GenBank/DDBJ whole genome shotgun (WGS) entry which is preliminary data.</text>
</comment>
<gene>
    <name evidence="2" type="ORF">MU848_18110</name>
</gene>
<reference evidence="2 3" key="1">
    <citation type="submission" date="2022-04" db="EMBL/GenBank/DDBJ databases">
        <authorList>
            <person name="Huq M.A."/>
        </authorList>
    </citation>
    <scope>NUCLEOTIDE SEQUENCE [LARGE SCALE GENOMIC DNA]</scope>
    <source>
        <strain evidence="2 3">MAH-33</strain>
    </source>
</reference>
<dbReference type="SUPFAM" id="SSF52980">
    <property type="entry name" value="Restriction endonuclease-like"/>
    <property type="match status" value="1"/>
</dbReference>
<dbReference type="RefSeq" id="WP_247234698.1">
    <property type="nucleotide sequence ID" value="NZ_JALKHS010000021.1"/>
</dbReference>
<evidence type="ECO:0000313" key="2">
    <source>
        <dbReference type="EMBL" id="MCK0533509.1"/>
    </source>
</evidence>
<dbReference type="CDD" id="cd01038">
    <property type="entry name" value="Endonuclease_DUF559"/>
    <property type="match status" value="1"/>
</dbReference>
<dbReference type="InterPro" id="IPR047216">
    <property type="entry name" value="Endonuclease_DUF559_bact"/>
</dbReference>
<evidence type="ECO:0000259" key="1">
    <source>
        <dbReference type="Pfam" id="PF04480"/>
    </source>
</evidence>
<name>A0ABT0E2A5_9SPHN</name>
<proteinExistence type="predicted"/>
<dbReference type="PANTHER" id="PTHR38590">
    <property type="entry name" value="BLL0828 PROTEIN"/>
    <property type="match status" value="1"/>
</dbReference>
<dbReference type="Proteomes" id="UP001203512">
    <property type="component" value="Unassembled WGS sequence"/>
</dbReference>
<accession>A0ABT0E2A5</accession>
<keyword evidence="3" id="KW-1185">Reference proteome</keyword>